<keyword evidence="1" id="KW-0472">Membrane</keyword>
<keyword evidence="3" id="KW-1185">Reference proteome</keyword>
<sequence>MPIFKILVLVCLIGIVFSLGSAMYHMMTDKGDSKKMVKALTIRVALSVGLFILLLIAWANGLIQPHGIGR</sequence>
<protein>
    <submittedName>
        <fullName evidence="2">Cytochrome bd-type quinol oxidase subunit 2</fullName>
    </submittedName>
</protein>
<dbReference type="NCBIfam" id="NF033233">
    <property type="entry name" value="twin_helix"/>
    <property type="match status" value="1"/>
</dbReference>
<evidence type="ECO:0000256" key="1">
    <source>
        <dbReference type="SAM" id="Phobius"/>
    </source>
</evidence>
<comment type="caution">
    <text evidence="2">The sequence shown here is derived from an EMBL/GenBank/DDBJ whole genome shotgun (WGS) entry which is preliminary data.</text>
</comment>
<dbReference type="EMBL" id="JACHHZ010000002">
    <property type="protein sequence ID" value="MBB6093104.1"/>
    <property type="molecule type" value="Genomic_DNA"/>
</dbReference>
<gene>
    <name evidence="2" type="ORF">HNQ60_001982</name>
</gene>
<dbReference type="InterPro" id="IPR021313">
    <property type="entry name" value="DUF2909"/>
</dbReference>
<name>A0A841HKK4_9GAMM</name>
<proteinExistence type="predicted"/>
<feature type="transmembrane region" description="Helical" evidence="1">
    <location>
        <begin position="6"/>
        <end position="27"/>
    </location>
</feature>
<evidence type="ECO:0000313" key="3">
    <source>
        <dbReference type="Proteomes" id="UP000588068"/>
    </source>
</evidence>
<dbReference type="RefSeq" id="WP_184331151.1">
    <property type="nucleotide sequence ID" value="NZ_JACHHZ010000002.1"/>
</dbReference>
<organism evidence="2 3">
    <name type="scientific">Povalibacter uvarum</name>
    <dbReference type="NCBI Taxonomy" id="732238"/>
    <lineage>
        <taxon>Bacteria</taxon>
        <taxon>Pseudomonadati</taxon>
        <taxon>Pseudomonadota</taxon>
        <taxon>Gammaproteobacteria</taxon>
        <taxon>Steroidobacterales</taxon>
        <taxon>Steroidobacteraceae</taxon>
        <taxon>Povalibacter</taxon>
    </lineage>
</organism>
<accession>A0A841HKK4</accession>
<keyword evidence="1" id="KW-0812">Transmembrane</keyword>
<dbReference type="AlphaFoldDB" id="A0A841HKK4"/>
<dbReference type="Proteomes" id="UP000588068">
    <property type="component" value="Unassembled WGS sequence"/>
</dbReference>
<dbReference type="Pfam" id="PF11137">
    <property type="entry name" value="DUF2909"/>
    <property type="match status" value="1"/>
</dbReference>
<feature type="transmembrane region" description="Helical" evidence="1">
    <location>
        <begin position="39"/>
        <end position="59"/>
    </location>
</feature>
<keyword evidence="1" id="KW-1133">Transmembrane helix</keyword>
<reference evidence="2 3" key="1">
    <citation type="submission" date="2020-08" db="EMBL/GenBank/DDBJ databases">
        <title>Genomic Encyclopedia of Type Strains, Phase IV (KMG-IV): sequencing the most valuable type-strain genomes for metagenomic binning, comparative biology and taxonomic classification.</title>
        <authorList>
            <person name="Goeker M."/>
        </authorList>
    </citation>
    <scope>NUCLEOTIDE SEQUENCE [LARGE SCALE GENOMIC DNA]</scope>
    <source>
        <strain evidence="2 3">DSM 26723</strain>
    </source>
</reference>
<evidence type="ECO:0000313" key="2">
    <source>
        <dbReference type="EMBL" id="MBB6093104.1"/>
    </source>
</evidence>